<name>A0ACC1DGI9_9NEOP</name>
<sequence length="702" mass="81714">MDFVKREDQNGFDEDNYKVYMDSLQKSQLEDYHTPISMEQLHQAMQTSLSSTMVHNFQLPLSPRQMSTLMFKSNSIRGLNFNDIPTHLSRNLNNDIDLHMNDMQNLRHEELIAQNLPRNLDISLVRSLGNELDLQSVAQISQNLTEQDLQKSLSDLPQNLRDLPQSLRDLPQNLRDLPMNLRDLPHDLNHEIDLSHHLGRQNLEHELISEDRRGLVGLTDNQLLEASLGHSLGQRLETNLSRLDHQHPTLNQRIEVSIGPRIDRMDQRLVSNMLTHDRPLDDSGHDVLPMQFQIKSEQEDEYFYENVNHGLNNVNVINGNIHQEQPPQTTHNDNQMYVYNNHIQNIPPLAPIDLYTRPQNYIQNYATRDNPQNLVVHRQFENGSPYHKEEMKEDKSPKENLKPTDNFNDLNLEEKDDVLNIKGEYFCYKCSELYTTKRSLKQHMKNCMEDGENFEKVGKYACSQCAYRCQSPAILKIHERKHTGVKPFSCNFCSYKSGQKNNVAKHILVHMKEKPFKCQYCPYRCAQKNNLVVHERTHTGYKPFACTFCDYRTVQKPNLVKHMYLHTDQKPFSCDMCSYKCVQKTNLTKHKQRHLNEKDGERLDKSPKSYKPRQKSAKCPHCPYRCVQKASMDKHLHFKHGEEIKNSEIVTNGDEVVTNNDEVVTSNDEIATNGEIVTNDEVIQNLSVRKDVCQEKVSVIHT</sequence>
<dbReference type="Proteomes" id="UP000824533">
    <property type="component" value="Linkage Group LG02"/>
</dbReference>
<organism evidence="1 2">
    <name type="scientific">Dendrolimus kikuchii</name>
    <dbReference type="NCBI Taxonomy" id="765133"/>
    <lineage>
        <taxon>Eukaryota</taxon>
        <taxon>Metazoa</taxon>
        <taxon>Ecdysozoa</taxon>
        <taxon>Arthropoda</taxon>
        <taxon>Hexapoda</taxon>
        <taxon>Insecta</taxon>
        <taxon>Pterygota</taxon>
        <taxon>Neoptera</taxon>
        <taxon>Endopterygota</taxon>
        <taxon>Lepidoptera</taxon>
        <taxon>Glossata</taxon>
        <taxon>Ditrysia</taxon>
        <taxon>Bombycoidea</taxon>
        <taxon>Lasiocampidae</taxon>
        <taxon>Dendrolimus</taxon>
    </lineage>
</organism>
<evidence type="ECO:0000313" key="1">
    <source>
        <dbReference type="EMBL" id="KAJ0183002.1"/>
    </source>
</evidence>
<comment type="caution">
    <text evidence="1">The sequence shown here is derived from an EMBL/GenBank/DDBJ whole genome shotgun (WGS) entry which is preliminary data.</text>
</comment>
<proteinExistence type="predicted"/>
<reference evidence="1 2" key="1">
    <citation type="journal article" date="2021" name="Front. Genet.">
        <title>Chromosome-Level Genome Assembly Reveals Significant Gene Expansion in the Toll and IMD Signaling Pathways of Dendrolimus kikuchii.</title>
        <authorList>
            <person name="Zhou J."/>
            <person name="Wu P."/>
            <person name="Xiong Z."/>
            <person name="Liu N."/>
            <person name="Zhao N."/>
            <person name="Ji M."/>
            <person name="Qiu Y."/>
            <person name="Yang B."/>
        </authorList>
    </citation>
    <scope>NUCLEOTIDE SEQUENCE [LARGE SCALE GENOMIC DNA]</scope>
    <source>
        <strain evidence="1">Ann1</strain>
    </source>
</reference>
<accession>A0ACC1DGI9</accession>
<protein>
    <submittedName>
        <fullName evidence="1">Uncharacterized protein</fullName>
    </submittedName>
</protein>
<dbReference type="EMBL" id="CM034388">
    <property type="protein sequence ID" value="KAJ0183002.1"/>
    <property type="molecule type" value="Genomic_DNA"/>
</dbReference>
<evidence type="ECO:0000313" key="2">
    <source>
        <dbReference type="Proteomes" id="UP000824533"/>
    </source>
</evidence>
<gene>
    <name evidence="1" type="ORF">K1T71_000978</name>
</gene>
<keyword evidence="2" id="KW-1185">Reference proteome</keyword>